<dbReference type="GeneID" id="30956034"/>
<gene>
    <name evidence="3" type="ORF">BB347_08785</name>
    <name evidence="4" type="ORF">SAMN05421809_1476</name>
</gene>
<dbReference type="Pfam" id="PF24283">
    <property type="entry name" value="DUF7471"/>
    <property type="match status" value="1"/>
</dbReference>
<keyword evidence="5" id="KW-1185">Reference proteome</keyword>
<feature type="transmembrane region" description="Helical" evidence="2">
    <location>
        <begin position="20"/>
        <end position="43"/>
    </location>
</feature>
<evidence type="ECO:0000313" key="4">
    <source>
        <dbReference type="EMBL" id="SIR57625.1"/>
    </source>
</evidence>
<evidence type="ECO:0000256" key="2">
    <source>
        <dbReference type="SAM" id="Phobius"/>
    </source>
</evidence>
<dbReference type="AlphaFoldDB" id="A0A1N7C211"/>
<feature type="region of interest" description="Disordered" evidence="1">
    <location>
        <begin position="105"/>
        <end position="139"/>
    </location>
</feature>
<feature type="compositionally biased region" description="Polar residues" evidence="1">
    <location>
        <begin position="105"/>
        <end position="114"/>
    </location>
</feature>
<sequence>MHHSNPFDIAWLDPQLAPILLAVIVLAVIGTTILFCVGVVAYSRRRSLRYLLITIVLGLLVGRSLIGLGTVFGLLPMTFHHLVEHSVDFTIAVLILYAVYRSGPVGNTESQITSDGGRDLGNSSEGSGNSGNGPDDDWQ</sequence>
<keyword evidence="2" id="KW-0812">Transmembrane</keyword>
<keyword evidence="2" id="KW-1133">Transmembrane helix</keyword>
<evidence type="ECO:0000313" key="5">
    <source>
        <dbReference type="Proteomes" id="UP000185687"/>
    </source>
</evidence>
<protein>
    <submittedName>
        <fullName evidence="4">Uncharacterized protein</fullName>
    </submittedName>
</protein>
<dbReference type="Proteomes" id="UP000185687">
    <property type="component" value="Unassembled WGS sequence"/>
</dbReference>
<feature type="transmembrane region" description="Helical" evidence="2">
    <location>
        <begin position="50"/>
        <end position="75"/>
    </location>
</feature>
<proteinExistence type="predicted"/>
<evidence type="ECO:0000313" key="6">
    <source>
        <dbReference type="Proteomes" id="UP000187321"/>
    </source>
</evidence>
<keyword evidence="2" id="KW-0472">Membrane</keyword>
<organism evidence="4 5">
    <name type="scientific">Natronorubrum daqingense</name>
    <dbReference type="NCBI Taxonomy" id="588898"/>
    <lineage>
        <taxon>Archaea</taxon>
        <taxon>Methanobacteriati</taxon>
        <taxon>Methanobacteriota</taxon>
        <taxon>Stenosarchaea group</taxon>
        <taxon>Halobacteria</taxon>
        <taxon>Halobacteriales</taxon>
        <taxon>Natrialbaceae</taxon>
        <taxon>Natronorubrum</taxon>
    </lineage>
</organism>
<dbReference type="KEGG" id="hda:BB347_08785"/>
<accession>A0A1N7C211</accession>
<reference evidence="3 6" key="1">
    <citation type="submission" date="2017-01" db="EMBL/GenBank/DDBJ databases">
        <title>Complete genome sequence of Haloterrigena daqingensis type strain (JX313T).</title>
        <authorList>
            <person name="Shuang W."/>
        </authorList>
    </citation>
    <scope>NUCLEOTIDE SEQUENCE [LARGE SCALE GENOMIC DNA]</scope>
    <source>
        <strain evidence="3 6">JX313</strain>
    </source>
</reference>
<evidence type="ECO:0000256" key="1">
    <source>
        <dbReference type="SAM" id="MobiDB-lite"/>
    </source>
</evidence>
<dbReference type="RefSeq" id="WP_076580634.1">
    <property type="nucleotide sequence ID" value="NZ_CP019327.1"/>
</dbReference>
<evidence type="ECO:0000313" key="3">
    <source>
        <dbReference type="EMBL" id="APX96702.1"/>
    </source>
</evidence>
<reference evidence="4 5" key="2">
    <citation type="submission" date="2017-01" db="EMBL/GenBank/DDBJ databases">
        <authorList>
            <person name="Mah S.A."/>
            <person name="Swanson W.J."/>
            <person name="Moy G.W."/>
            <person name="Vacquier V.D."/>
        </authorList>
    </citation>
    <scope>NUCLEOTIDE SEQUENCE [LARGE SCALE GENOMIC DNA]</scope>
    <source>
        <strain evidence="4 5">CGMCC 1.8909</strain>
    </source>
</reference>
<dbReference type="Proteomes" id="UP000187321">
    <property type="component" value="Chromosome"/>
</dbReference>
<name>A0A1N7C211_9EURY</name>
<dbReference type="InterPro" id="IPR055894">
    <property type="entry name" value="DUF7471"/>
</dbReference>
<dbReference type="EMBL" id="FTNP01000002">
    <property type="protein sequence ID" value="SIR57625.1"/>
    <property type="molecule type" value="Genomic_DNA"/>
</dbReference>
<dbReference type="EMBL" id="CP019327">
    <property type="protein sequence ID" value="APX96702.1"/>
    <property type="molecule type" value="Genomic_DNA"/>
</dbReference>